<evidence type="ECO:0000256" key="1">
    <source>
        <dbReference type="SAM" id="MobiDB-lite"/>
    </source>
</evidence>
<name>A0A6J1R4Q2_9HYME</name>
<feature type="compositionally biased region" description="Polar residues" evidence="1">
    <location>
        <begin position="19"/>
        <end position="35"/>
    </location>
</feature>
<gene>
    <name evidence="4" type="primary">LOC112466230</name>
</gene>
<proteinExistence type="predicted"/>
<evidence type="ECO:0000313" key="4">
    <source>
        <dbReference type="RefSeq" id="XP_024889989.1"/>
    </source>
</evidence>
<dbReference type="OrthoDB" id="2153609at2759"/>
<dbReference type="SMART" id="SM00367">
    <property type="entry name" value="LRR_CC"/>
    <property type="match status" value="2"/>
</dbReference>
<dbReference type="PANTHER" id="PTHR13318">
    <property type="entry name" value="PARTNER OF PAIRED, ISOFORM B-RELATED"/>
    <property type="match status" value="1"/>
</dbReference>
<dbReference type="AlphaFoldDB" id="A0A6J1R4Q2"/>
<dbReference type="InterPro" id="IPR001810">
    <property type="entry name" value="F-box_dom"/>
</dbReference>
<keyword evidence="3" id="KW-1185">Reference proteome</keyword>
<evidence type="ECO:0000313" key="3">
    <source>
        <dbReference type="Proteomes" id="UP000504618"/>
    </source>
</evidence>
<dbReference type="SMART" id="SM00256">
    <property type="entry name" value="FBOX"/>
    <property type="match status" value="1"/>
</dbReference>
<dbReference type="GO" id="GO:0019005">
    <property type="term" value="C:SCF ubiquitin ligase complex"/>
    <property type="evidence" value="ECO:0007669"/>
    <property type="project" value="TreeGrafter"/>
</dbReference>
<feature type="region of interest" description="Disordered" evidence="1">
    <location>
        <begin position="1"/>
        <end position="35"/>
    </location>
</feature>
<reference evidence="4" key="1">
    <citation type="submission" date="2025-08" db="UniProtKB">
        <authorList>
            <consortium name="RefSeq"/>
        </authorList>
    </citation>
    <scope>IDENTIFICATION</scope>
    <source>
        <tissue evidence="4">Whole body</tissue>
    </source>
</reference>
<organism evidence="3 4">
    <name type="scientific">Temnothorax curvispinosus</name>
    <dbReference type="NCBI Taxonomy" id="300111"/>
    <lineage>
        <taxon>Eukaryota</taxon>
        <taxon>Metazoa</taxon>
        <taxon>Ecdysozoa</taxon>
        <taxon>Arthropoda</taxon>
        <taxon>Hexapoda</taxon>
        <taxon>Insecta</taxon>
        <taxon>Pterygota</taxon>
        <taxon>Neoptera</taxon>
        <taxon>Endopterygota</taxon>
        <taxon>Hymenoptera</taxon>
        <taxon>Apocrita</taxon>
        <taxon>Aculeata</taxon>
        <taxon>Formicoidea</taxon>
        <taxon>Formicidae</taxon>
        <taxon>Myrmicinae</taxon>
        <taxon>Temnothorax</taxon>
    </lineage>
</organism>
<dbReference type="Proteomes" id="UP000504618">
    <property type="component" value="Unplaced"/>
</dbReference>
<dbReference type="GeneID" id="112466230"/>
<dbReference type="Gene3D" id="3.80.10.10">
    <property type="entry name" value="Ribonuclease Inhibitor"/>
    <property type="match status" value="2"/>
</dbReference>
<sequence length="708" mass="82131">MQIAGTTSQTATTAATTTRPVQSFGSPTSTVSQAGNVMRENMTSHYQRLYNESCSRYPYVDRVSVGEEGNVDFIYQFTKKRYAPKNHQNISIYHTAPDIIGPPKFQNYGELFHLPSFFENKWNSVNKDVDMSISPWQNEELIHDRAADDICQNGQYTAQTKKNSYICIEFHEPVYPIRVCIYEIHNPGSVIQISAQDSNNEWSKLWCKSPHFVPPTSRLFSPPLSHRRNFTTKMLRLTFENSSPLSYTKLDAVMLIGTSELILSRKPNESLTNLLKRINSMYSSYHDDVHNLTADLKSAHLDIVHLQQNFSEYCICESDIRRVSSKSNLKQKISQEIIPCYEQSSHSNYAKRIKLSSDESKDLSRCSLSALPNEMLLKILNYLDLTTLCRMNKVNNRFNKLTRDPLLYTRLNMRRVTDKCIMRKVFCYFTAIRCEFLRQLDLTGSNFDVNDFVNFLDNCGRNLTHLKLSCCRVDLNPALLKISEICKNLKELNLSNCRFIDNKGFSYLEKLKNLEHLNLCNTGINAQQLCKILQKNQRMRELYSGIVISKEAVLLELENSCRDLEVIYLHAPCLTPHSISALANCKNLLKVELTFIGFLLSYPDQYLVIDSLFKLLSSYQNLQEVYIEFAFLTEYQLELLAQCKNLKKLFFCQVMRRPDHTPDIYSVIFEQCPNLQEFCFINCDISDQLVNEWKKRYPHVSVYTYNKY</sequence>
<dbReference type="PROSITE" id="PS50181">
    <property type="entry name" value="FBOX"/>
    <property type="match status" value="1"/>
</dbReference>
<dbReference type="SUPFAM" id="SSF52047">
    <property type="entry name" value="RNI-like"/>
    <property type="match status" value="1"/>
</dbReference>
<evidence type="ECO:0000259" key="2">
    <source>
        <dbReference type="PROSITE" id="PS50181"/>
    </source>
</evidence>
<dbReference type="RefSeq" id="XP_024889989.1">
    <property type="nucleotide sequence ID" value="XM_025034221.1"/>
</dbReference>
<feature type="compositionally biased region" description="Low complexity" evidence="1">
    <location>
        <begin position="1"/>
        <end position="18"/>
    </location>
</feature>
<protein>
    <submittedName>
        <fullName evidence="4">F-box/LRR-repeat protein 4-like</fullName>
    </submittedName>
</protein>
<dbReference type="InterPro" id="IPR032675">
    <property type="entry name" value="LRR_dom_sf"/>
</dbReference>
<dbReference type="Pfam" id="PF12937">
    <property type="entry name" value="F-box-like"/>
    <property type="match status" value="1"/>
</dbReference>
<dbReference type="GO" id="GO:0031146">
    <property type="term" value="P:SCF-dependent proteasomal ubiquitin-dependent protein catabolic process"/>
    <property type="evidence" value="ECO:0007669"/>
    <property type="project" value="TreeGrafter"/>
</dbReference>
<dbReference type="InterPro" id="IPR006553">
    <property type="entry name" value="Leu-rich_rpt_Cys-con_subtyp"/>
</dbReference>
<accession>A0A6J1R4Q2</accession>
<feature type="domain" description="F-box" evidence="2">
    <location>
        <begin position="365"/>
        <end position="411"/>
    </location>
</feature>